<organism evidence="4 5">
    <name type="scientific">Hibiscus trionum</name>
    <name type="common">Flower of an hour</name>
    <dbReference type="NCBI Taxonomy" id="183268"/>
    <lineage>
        <taxon>Eukaryota</taxon>
        <taxon>Viridiplantae</taxon>
        <taxon>Streptophyta</taxon>
        <taxon>Embryophyta</taxon>
        <taxon>Tracheophyta</taxon>
        <taxon>Spermatophyta</taxon>
        <taxon>Magnoliopsida</taxon>
        <taxon>eudicotyledons</taxon>
        <taxon>Gunneridae</taxon>
        <taxon>Pentapetalae</taxon>
        <taxon>rosids</taxon>
        <taxon>malvids</taxon>
        <taxon>Malvales</taxon>
        <taxon>Malvaceae</taxon>
        <taxon>Malvoideae</taxon>
        <taxon>Hibiscus</taxon>
    </lineage>
</organism>
<dbReference type="PROSITE" id="PS50994">
    <property type="entry name" value="INTEGRASE"/>
    <property type="match status" value="1"/>
</dbReference>
<accession>A0A9W7LJ01</accession>
<dbReference type="SUPFAM" id="SSF56672">
    <property type="entry name" value="DNA/RNA polymerases"/>
    <property type="match status" value="1"/>
</dbReference>
<keyword evidence="1" id="KW-0645">Protease</keyword>
<feature type="region of interest" description="Disordered" evidence="2">
    <location>
        <begin position="798"/>
        <end position="849"/>
    </location>
</feature>
<keyword evidence="1" id="KW-0378">Hydrolase</keyword>
<dbReference type="Pfam" id="PF22936">
    <property type="entry name" value="Pol_BBD"/>
    <property type="match status" value="1"/>
</dbReference>
<dbReference type="InterPro" id="IPR057670">
    <property type="entry name" value="SH3_retrovirus"/>
</dbReference>
<dbReference type="Pfam" id="PF14223">
    <property type="entry name" value="Retrotran_gag_2"/>
    <property type="match status" value="1"/>
</dbReference>
<feature type="domain" description="Integrase catalytic" evidence="3">
    <location>
        <begin position="542"/>
        <end position="705"/>
    </location>
</feature>
<dbReference type="InterPro" id="IPR012337">
    <property type="entry name" value="RNaseH-like_sf"/>
</dbReference>
<name>A0A9W7LJ01_HIBTR</name>
<dbReference type="InterPro" id="IPR001584">
    <property type="entry name" value="Integrase_cat-core"/>
</dbReference>
<dbReference type="Pfam" id="PF13976">
    <property type="entry name" value="gag_pre-integrs"/>
    <property type="match status" value="1"/>
</dbReference>
<comment type="caution">
    <text evidence="4">The sequence shown here is derived from an EMBL/GenBank/DDBJ whole genome shotgun (WGS) entry which is preliminary data.</text>
</comment>
<dbReference type="Pfam" id="PF07727">
    <property type="entry name" value="RVT_2"/>
    <property type="match status" value="1"/>
</dbReference>
<sequence>MAPEISLGDDDSVLEAQLFSNKRINVCLMDSNFLLWKQQVVLTIRGLGLEGCLDGTMPVPAKTMRNRAGETVLNPSYIHYFKQDSSLASWLLSTVSANILPRLVGSETTADVWKSITEINSGLSTTKMMNLHCRLRSLKKGTQTMREYTMAVKEICDLLAACGSKITDMEHIATILNGLPAEFEPSISTITASKEVYTVDNVVSILVDAETRLENTARFSAGINFTRYNTKNPNSSVDNDQEETMQSSVDSVKNASSNVKYKGRPRHQCQLCGKLGHLVDRCWHRFDQNFKGVTAQQSKPKVQVHTCSCCSHSAEQSYDPCTRGHSGHSHVEHLADDNDNVQVNALTCDGPANYAKWFPDSGATHHVASSSSALQNKVCYGGKGKVHLGDGTSLNIMQIGRVCLNSSTRPLCLNNTLYVPQISKNLMSVAQFAQDNHVYFEFHATYCFVKDACTHEVLLKGGLDEGLYSFHDSTADGDMCVHNTVVKDDSEFWTWHRRLGHPSSDVVRLVTHKSVSNSDKHVCMACQMGKSHALPFSSSTAVYSSPFQLVEVDVWGPAPVASNGYRFFVLFVDMYSRNTWLFLLKNKSDVAATFDSFLAIVHNQFHSNVVAFQTDGGGEFRFLESLAVKKGIALRKTCPHTSQQNGVVERKHRHVVEMALALLAQASVPLRFWSQAVVSAVFLINRLPTRTLDGMSPHQRLYGISPDYNFLRVFGCRCYPHLRPFNRHKFDFRSRPCVFLGYSPLHYGYVCLDNDGRCFISQHVVFDEHQFPFATEPVLKSSTSSSVSSGSVPILPVMDSSPSFAPTDRAHDTTVSSGSTRDHLPESRPAPEDQSPVIPPSSSGTAVVDTDRAACDVGTSLNGDDPSMPTYDNRVSPELHDPPPEFVESPVALSHASPVVPTVVTSMPFPTDIEPHISGPDASCSGNTTPIHISQQPQTTMNVHPMVTRRNNGIVKAKVFNVQVKSPPADIYCALDDPDWRAAVMAEYQALISNGTWDIVELPVGRKAVGCKWLFKVKLKADGTVDRFKARLVAKGFAQIPGFDFMDTFSPVVRFATVNILLSVAVSNQWPIRQVDVNNAFLKGDLQEDVYMQQVPGFEEGSSTGKVLVCKLRKALYGLRQAPRNWFAKLKEFLCTLGFVESKADPSLFLLLNGHDVTYLIVYVDDILITGNATSTIDNVISELHNKFSLKDLGLLQFFLGLEVTRSSNGLFLSQKKFLSELLYKVGLQGSNSASTPMPPNFKLSRFDGDPFPNAQLYRSTVGALQYLTHTRPDVAFAVNKAAQFLQHPTHAHWLAVKRILRYLHGTMEFGLWFPSQVQHGAELQVFSDADWGGDIDDRKSISGYCVFNGAHLLTWSSKKQRAVSRSTAEAEYRSLADAAAEITWIRAVLMEMRINLLECPRIWCDNTSAVAMAANPVLHAKTKHFELDLHFVRDKVAAQEIQVNHVPADCQVADTFTKPLPVVKFESLRRKLLVFDVREIFSELRKQ</sequence>
<dbReference type="InterPro" id="IPR043502">
    <property type="entry name" value="DNA/RNA_pol_sf"/>
</dbReference>
<dbReference type="OrthoDB" id="414945at2759"/>
<keyword evidence="1" id="KW-0064">Aspartyl protease</keyword>
<protein>
    <recommendedName>
        <fullName evidence="3">Integrase catalytic domain-containing protein</fullName>
    </recommendedName>
</protein>
<evidence type="ECO:0000256" key="2">
    <source>
        <dbReference type="SAM" id="MobiDB-lite"/>
    </source>
</evidence>
<dbReference type="CDD" id="cd09272">
    <property type="entry name" value="RNase_HI_RT_Ty1"/>
    <property type="match status" value="1"/>
</dbReference>
<dbReference type="InterPro" id="IPR025724">
    <property type="entry name" value="GAG-pre-integrase_dom"/>
</dbReference>
<dbReference type="Pfam" id="PF25597">
    <property type="entry name" value="SH3_retrovirus"/>
    <property type="match status" value="1"/>
</dbReference>
<dbReference type="InterPro" id="IPR036397">
    <property type="entry name" value="RNaseH_sf"/>
</dbReference>
<dbReference type="GO" id="GO:0004190">
    <property type="term" value="F:aspartic-type endopeptidase activity"/>
    <property type="evidence" value="ECO:0007669"/>
    <property type="project" value="UniProtKB-KW"/>
</dbReference>
<dbReference type="InterPro" id="IPR013103">
    <property type="entry name" value="RVT_2"/>
</dbReference>
<dbReference type="PANTHER" id="PTHR11439:SF467">
    <property type="entry name" value="INTEGRASE CATALYTIC DOMAIN-CONTAINING PROTEIN"/>
    <property type="match status" value="1"/>
</dbReference>
<keyword evidence="5" id="KW-1185">Reference proteome</keyword>
<evidence type="ECO:0000313" key="5">
    <source>
        <dbReference type="Proteomes" id="UP001165190"/>
    </source>
</evidence>
<dbReference type="PANTHER" id="PTHR11439">
    <property type="entry name" value="GAG-POL-RELATED RETROTRANSPOSON"/>
    <property type="match status" value="1"/>
</dbReference>
<evidence type="ECO:0000256" key="1">
    <source>
        <dbReference type="ARBA" id="ARBA00022750"/>
    </source>
</evidence>
<proteinExistence type="predicted"/>
<dbReference type="EMBL" id="BSYR01000004">
    <property type="protein sequence ID" value="GMI66032.1"/>
    <property type="molecule type" value="Genomic_DNA"/>
</dbReference>
<dbReference type="GO" id="GO:0003676">
    <property type="term" value="F:nucleic acid binding"/>
    <property type="evidence" value="ECO:0007669"/>
    <property type="project" value="InterPro"/>
</dbReference>
<dbReference type="InterPro" id="IPR054722">
    <property type="entry name" value="PolX-like_BBD"/>
</dbReference>
<dbReference type="SUPFAM" id="SSF53098">
    <property type="entry name" value="Ribonuclease H-like"/>
    <property type="match status" value="1"/>
</dbReference>
<dbReference type="Proteomes" id="UP001165190">
    <property type="component" value="Unassembled WGS sequence"/>
</dbReference>
<dbReference type="Gene3D" id="3.30.420.10">
    <property type="entry name" value="Ribonuclease H-like superfamily/Ribonuclease H"/>
    <property type="match status" value="1"/>
</dbReference>
<gene>
    <name evidence="4" type="ORF">HRI_000272500</name>
</gene>
<reference evidence="4" key="1">
    <citation type="submission" date="2023-05" db="EMBL/GenBank/DDBJ databases">
        <title>Genome and transcriptome analyses reveal genes involved in the formation of fine ridges on petal epidermal cells in Hibiscus trionum.</title>
        <authorList>
            <person name="Koshimizu S."/>
            <person name="Masuda S."/>
            <person name="Ishii T."/>
            <person name="Shirasu K."/>
            <person name="Hoshino A."/>
            <person name="Arita M."/>
        </authorList>
    </citation>
    <scope>NUCLEOTIDE SEQUENCE</scope>
    <source>
        <strain evidence="4">Hamamatsu line</strain>
    </source>
</reference>
<feature type="compositionally biased region" description="Basic and acidic residues" evidence="2">
    <location>
        <begin position="820"/>
        <end position="831"/>
    </location>
</feature>
<dbReference type="GO" id="GO:0015074">
    <property type="term" value="P:DNA integration"/>
    <property type="evidence" value="ECO:0007669"/>
    <property type="project" value="InterPro"/>
</dbReference>
<evidence type="ECO:0000259" key="3">
    <source>
        <dbReference type="PROSITE" id="PS50994"/>
    </source>
</evidence>
<evidence type="ECO:0000313" key="4">
    <source>
        <dbReference type="EMBL" id="GMI66032.1"/>
    </source>
</evidence>